<feature type="transmembrane region" description="Helical" evidence="1">
    <location>
        <begin position="29"/>
        <end position="50"/>
    </location>
</feature>
<evidence type="ECO:0000256" key="1">
    <source>
        <dbReference type="SAM" id="Phobius"/>
    </source>
</evidence>
<dbReference type="STRING" id="117157.SAMN04489717_3006"/>
<dbReference type="RefSeq" id="WP_092654249.1">
    <property type="nucleotide sequence ID" value="NZ_LT629732.1"/>
</dbReference>
<dbReference type="AlphaFoldDB" id="A0A1H1T027"/>
<protein>
    <submittedName>
        <fullName evidence="2">Uncharacterized protein</fullName>
    </submittedName>
</protein>
<name>A0A1H1T027_9ACTN</name>
<evidence type="ECO:0000313" key="3">
    <source>
        <dbReference type="Proteomes" id="UP000198983"/>
    </source>
</evidence>
<gene>
    <name evidence="2" type="ORF">SAMN04489717_3006</name>
</gene>
<organism evidence="2 3">
    <name type="scientific">Actinopolymorpha singaporensis</name>
    <dbReference type="NCBI Taxonomy" id="117157"/>
    <lineage>
        <taxon>Bacteria</taxon>
        <taxon>Bacillati</taxon>
        <taxon>Actinomycetota</taxon>
        <taxon>Actinomycetes</taxon>
        <taxon>Propionibacteriales</taxon>
        <taxon>Actinopolymorphaceae</taxon>
        <taxon>Actinopolymorpha</taxon>
    </lineage>
</organism>
<keyword evidence="3" id="KW-1185">Reference proteome</keyword>
<reference evidence="2 3" key="1">
    <citation type="submission" date="2016-10" db="EMBL/GenBank/DDBJ databases">
        <authorList>
            <person name="de Groot N.N."/>
        </authorList>
    </citation>
    <scope>NUCLEOTIDE SEQUENCE [LARGE SCALE GENOMIC DNA]</scope>
    <source>
        <strain evidence="2 3">DSM 22024</strain>
    </source>
</reference>
<keyword evidence="1" id="KW-0812">Transmembrane</keyword>
<proteinExistence type="predicted"/>
<keyword evidence="1" id="KW-0472">Membrane</keyword>
<accession>A0A1H1T027</accession>
<keyword evidence="1" id="KW-1133">Transmembrane helix</keyword>
<evidence type="ECO:0000313" key="2">
    <source>
        <dbReference type="EMBL" id="SDS53570.1"/>
    </source>
</evidence>
<dbReference type="Proteomes" id="UP000198983">
    <property type="component" value="Chromosome I"/>
</dbReference>
<sequence length="71" mass="7645">MIAVTEQFTAALVRMHARLLTGGRDRGDMVGWILITVMTAALIAVLWAILGPQLQSMLQDALNRARGSVPG</sequence>
<dbReference type="OrthoDB" id="5196884at2"/>
<dbReference type="EMBL" id="LT629732">
    <property type="protein sequence ID" value="SDS53570.1"/>
    <property type="molecule type" value="Genomic_DNA"/>
</dbReference>